<keyword evidence="12" id="KW-0112">Calmodulin-binding</keyword>
<evidence type="ECO:0000259" key="21">
    <source>
        <dbReference type="SMART" id="SM00237"/>
    </source>
</evidence>
<dbReference type="PANTHER" id="PTHR11878:SF65">
    <property type="entry name" value="NA_CA-EXCHANGE PROTEIN, ISOFORM G"/>
    <property type="match status" value="1"/>
</dbReference>
<dbReference type="Gene3D" id="1.20.1420.30">
    <property type="entry name" value="NCX, central ion-binding region"/>
    <property type="match status" value="2"/>
</dbReference>
<evidence type="ECO:0000313" key="22">
    <source>
        <dbReference type="Proteomes" id="UP000095285"/>
    </source>
</evidence>
<feature type="transmembrane region" description="Helical" evidence="20">
    <location>
        <begin position="714"/>
        <end position="733"/>
    </location>
</feature>
<evidence type="ECO:0000256" key="19">
    <source>
        <dbReference type="ARBA" id="ARBA00033667"/>
    </source>
</evidence>
<feature type="transmembrane region" description="Helical" evidence="20">
    <location>
        <begin position="64"/>
        <end position="87"/>
    </location>
</feature>
<evidence type="ECO:0000256" key="17">
    <source>
        <dbReference type="ARBA" id="ARBA00023180"/>
    </source>
</evidence>
<dbReference type="Pfam" id="PF03160">
    <property type="entry name" value="Calx-beta"/>
    <property type="match status" value="1"/>
</dbReference>
<keyword evidence="8" id="KW-0479">Metal-binding</keyword>
<keyword evidence="14" id="KW-0915">Sodium</keyword>
<keyword evidence="10" id="KW-0677">Repeat</keyword>
<keyword evidence="4" id="KW-0050">Antiport</keyword>
<dbReference type="NCBIfam" id="TIGR00845">
    <property type="entry name" value="caca"/>
    <property type="match status" value="1"/>
</dbReference>
<evidence type="ECO:0000256" key="5">
    <source>
        <dbReference type="ARBA" id="ARBA00022475"/>
    </source>
</evidence>
<evidence type="ECO:0000256" key="10">
    <source>
        <dbReference type="ARBA" id="ARBA00022737"/>
    </source>
</evidence>
<sequence length="811" mass="92138">MENAELGAKFVGLLSLVIGKGFNAGDLGPNTIVGSAAFNLFMIIAICVMAVPNGEVRRQKHLDVFCVTAAWSLFAYIWMYLILSIFSPGIIEIWEGFLTFFFFPITVLTAYVADIKIIQRRFIPHRYRRTLHGIISTEGEQMEILEKNGYLKGSKIDPAVKAFEDNRRTFIEIMREIRKKNPQIDPIELQKQAEYEMISRGPKSRAFYRVQATRRLIGGGHVIRKQLDKEYHKCAIAQEQERQLRANICKIFFDPAHYTVLESVGTFDVVIGRDGGPEGLTVMVDYYTEDGTANAGNDYIPIKGTLIFHPEDKTQKVTIEIVDDDVFEEDEHFYLHLNNLRVRTKDGLVLDPVKLGGIPLATLELPSTATVMILDDDHAGVFSFEHDHFQIVENCGYLSLKIQRSSGCRGKVIVPYRTVDGTAFRGKHYEFEKGEVTFEDNQTEAFIEIGVMNTEQYERMDYFFIELDQPIWAKKMSDLREVQERFLKRIERKKNESLRSLNRNSKSSDYEDFDERERLTKEELEIAELGKPRLGKFKRCQITIRESKEFRSVIDRMLRNANTSFMLGTTSWREQFIDALTVHADFEDDESTDQEEKGKAEGKSKPMFFDYFRHFLSLPWKLLFATIPPTDECHYWNGWAGFIVSIFLIGALTAVIGDLASHFGCWVGLKDAVTAISFVALGTSIPDTFASKVAAVQDKYADSSIGNVTGSNGVNVFLGIGIAWTIAAVYHWWHGDNFYVEPGTLAFSVTIFCIEALICIAVIVIRRRPPIGGELGGPMKYKVLTSGLFVILWFTYLGLSALESYHVISGF</sequence>
<dbReference type="InterPro" id="IPR003644">
    <property type="entry name" value="Calx_beta"/>
</dbReference>
<dbReference type="AlphaFoldDB" id="A0A1I7VRB0"/>
<reference evidence="22" key="1">
    <citation type="submission" date="2012-04" db="EMBL/GenBank/DDBJ databases">
        <title>The Genome Sequence of Loa loa.</title>
        <authorList>
            <consortium name="The Broad Institute Genome Sequencing Platform"/>
            <consortium name="Broad Institute Genome Sequencing Center for Infectious Disease"/>
            <person name="Nutman T.B."/>
            <person name="Fink D.L."/>
            <person name="Russ C."/>
            <person name="Young S."/>
            <person name="Zeng Q."/>
            <person name="Gargeya S."/>
            <person name="Alvarado L."/>
            <person name="Berlin A."/>
            <person name="Chapman S.B."/>
            <person name="Chen Z."/>
            <person name="Freedman E."/>
            <person name="Gellesch M."/>
            <person name="Goldberg J."/>
            <person name="Griggs A."/>
            <person name="Gujja S."/>
            <person name="Heilman E.R."/>
            <person name="Heiman D."/>
            <person name="Howarth C."/>
            <person name="Mehta T."/>
            <person name="Neiman D."/>
            <person name="Pearson M."/>
            <person name="Roberts A."/>
            <person name="Saif S."/>
            <person name="Shea T."/>
            <person name="Shenoy N."/>
            <person name="Sisk P."/>
            <person name="Stolte C."/>
            <person name="Sykes S."/>
            <person name="White J."/>
            <person name="Yandava C."/>
            <person name="Haas B."/>
            <person name="Henn M.R."/>
            <person name="Nusbaum C."/>
            <person name="Birren B."/>
        </authorList>
    </citation>
    <scope>NUCLEOTIDE SEQUENCE [LARGE SCALE GENOMIC DNA]</scope>
</reference>
<keyword evidence="9" id="KW-0732">Signal</keyword>
<dbReference type="eggNOG" id="KOG1306">
    <property type="taxonomic scope" value="Eukaryota"/>
</dbReference>
<evidence type="ECO:0000256" key="6">
    <source>
        <dbReference type="ARBA" id="ARBA00022568"/>
    </source>
</evidence>
<dbReference type="Gene3D" id="2.60.40.2030">
    <property type="match status" value="2"/>
</dbReference>
<keyword evidence="13 20" id="KW-1133">Transmembrane helix</keyword>
<evidence type="ECO:0000256" key="13">
    <source>
        <dbReference type="ARBA" id="ARBA00022989"/>
    </source>
</evidence>
<dbReference type="PRINTS" id="PR01259">
    <property type="entry name" value="NACAEXCHNGR"/>
</dbReference>
<evidence type="ECO:0000256" key="11">
    <source>
        <dbReference type="ARBA" id="ARBA00022837"/>
    </source>
</evidence>
<dbReference type="Pfam" id="PF16494">
    <property type="entry name" value="Na_Ca_ex_C"/>
    <property type="match status" value="1"/>
</dbReference>
<dbReference type="InterPro" id="IPR044880">
    <property type="entry name" value="NCX_ion-bd_dom_sf"/>
</dbReference>
<evidence type="ECO:0000256" key="12">
    <source>
        <dbReference type="ARBA" id="ARBA00022860"/>
    </source>
</evidence>
<evidence type="ECO:0000256" key="2">
    <source>
        <dbReference type="ARBA" id="ARBA00007489"/>
    </source>
</evidence>
<feature type="domain" description="Calx-beta" evidence="21">
    <location>
        <begin position="239"/>
        <end position="338"/>
    </location>
</feature>
<evidence type="ECO:0000256" key="3">
    <source>
        <dbReference type="ARBA" id="ARBA00022448"/>
    </source>
</evidence>
<evidence type="ECO:0000256" key="16">
    <source>
        <dbReference type="ARBA" id="ARBA00023136"/>
    </source>
</evidence>
<dbReference type="GO" id="GO:0042383">
    <property type="term" value="C:sarcolemma"/>
    <property type="evidence" value="ECO:0007669"/>
    <property type="project" value="TreeGrafter"/>
</dbReference>
<dbReference type="GO" id="GO:0005432">
    <property type="term" value="F:calcium:sodium antiporter activity"/>
    <property type="evidence" value="ECO:0007669"/>
    <property type="project" value="InterPro"/>
</dbReference>
<keyword evidence="6" id="KW-0109">Calcium transport</keyword>
<protein>
    <submittedName>
        <fullName evidence="23">Sodium/calcium exchanger 1</fullName>
    </submittedName>
</protein>
<feature type="transmembrane region" description="Helical" evidence="20">
    <location>
        <begin position="93"/>
        <end position="113"/>
    </location>
</feature>
<keyword evidence="5" id="KW-1003">Cell membrane</keyword>
<keyword evidence="17" id="KW-0325">Glycoprotein</keyword>
<feature type="transmembrane region" description="Helical" evidence="20">
    <location>
        <begin position="32"/>
        <end position="52"/>
    </location>
</feature>
<accession>A0A1I7VRB0</accession>
<keyword evidence="18" id="KW-0739">Sodium transport</keyword>
<name>A0A1I7VRB0_LOALO</name>
<dbReference type="GO" id="GO:0007154">
    <property type="term" value="P:cell communication"/>
    <property type="evidence" value="ECO:0007669"/>
    <property type="project" value="InterPro"/>
</dbReference>
<dbReference type="InterPro" id="IPR051171">
    <property type="entry name" value="CaCA"/>
</dbReference>
<keyword evidence="11" id="KW-0106">Calcium</keyword>
<reference evidence="23" key="2">
    <citation type="submission" date="2016-11" db="UniProtKB">
        <authorList>
            <consortium name="WormBaseParasite"/>
        </authorList>
    </citation>
    <scope>IDENTIFICATION</scope>
</reference>
<keyword evidence="16 20" id="KW-0472">Membrane</keyword>
<evidence type="ECO:0000256" key="1">
    <source>
        <dbReference type="ARBA" id="ARBA00004651"/>
    </source>
</evidence>
<dbReference type="InterPro" id="IPR038081">
    <property type="entry name" value="CalX-like_sf"/>
</dbReference>
<dbReference type="GO" id="GO:0005516">
    <property type="term" value="F:calmodulin binding"/>
    <property type="evidence" value="ECO:0007669"/>
    <property type="project" value="UniProtKB-KW"/>
</dbReference>
<dbReference type="GO" id="GO:0098794">
    <property type="term" value="C:postsynapse"/>
    <property type="evidence" value="ECO:0007669"/>
    <property type="project" value="TreeGrafter"/>
</dbReference>
<dbReference type="SUPFAM" id="SSF141072">
    <property type="entry name" value="CalX-like"/>
    <property type="match status" value="2"/>
</dbReference>
<feature type="domain" description="Calx-beta" evidence="21">
    <location>
        <begin position="369"/>
        <end position="468"/>
    </location>
</feature>
<evidence type="ECO:0000256" key="20">
    <source>
        <dbReference type="SAM" id="Phobius"/>
    </source>
</evidence>
<keyword evidence="7 20" id="KW-0812">Transmembrane</keyword>
<evidence type="ECO:0000313" key="23">
    <source>
        <dbReference type="WBParaSite" id="EN70_5381"/>
    </source>
</evidence>
<feature type="transmembrane region" description="Helical" evidence="20">
    <location>
        <begin position="786"/>
        <end position="808"/>
    </location>
</feature>
<dbReference type="GO" id="GO:0046872">
    <property type="term" value="F:metal ion binding"/>
    <property type="evidence" value="ECO:0007669"/>
    <property type="project" value="UniProtKB-KW"/>
</dbReference>
<proteinExistence type="inferred from homology"/>
<dbReference type="InterPro" id="IPR004837">
    <property type="entry name" value="NaCa_Exmemb"/>
</dbReference>
<evidence type="ECO:0000256" key="9">
    <source>
        <dbReference type="ARBA" id="ARBA00022729"/>
    </source>
</evidence>
<evidence type="ECO:0000256" key="18">
    <source>
        <dbReference type="ARBA" id="ARBA00023201"/>
    </source>
</evidence>
<keyword evidence="22" id="KW-1185">Reference proteome</keyword>
<evidence type="ECO:0000256" key="15">
    <source>
        <dbReference type="ARBA" id="ARBA00023065"/>
    </source>
</evidence>
<dbReference type="SMART" id="SM00237">
    <property type="entry name" value="Calx_beta"/>
    <property type="match status" value="2"/>
</dbReference>
<evidence type="ECO:0000256" key="4">
    <source>
        <dbReference type="ARBA" id="ARBA00022449"/>
    </source>
</evidence>
<organism evidence="22 23">
    <name type="scientific">Loa loa</name>
    <name type="common">Eye worm</name>
    <name type="synonym">Filaria loa</name>
    <dbReference type="NCBI Taxonomy" id="7209"/>
    <lineage>
        <taxon>Eukaryota</taxon>
        <taxon>Metazoa</taxon>
        <taxon>Ecdysozoa</taxon>
        <taxon>Nematoda</taxon>
        <taxon>Chromadorea</taxon>
        <taxon>Rhabditida</taxon>
        <taxon>Spirurina</taxon>
        <taxon>Spiruromorpha</taxon>
        <taxon>Filarioidea</taxon>
        <taxon>Onchocercidae</taxon>
        <taxon>Loa</taxon>
    </lineage>
</organism>
<comment type="subcellular location">
    <subcellularLocation>
        <location evidence="1">Cell membrane</location>
        <topology evidence="1">Multi-pass membrane protein</topology>
    </subcellularLocation>
</comment>
<comment type="similarity">
    <text evidence="2">Belongs to the Ca(2+):cation antiporter (CaCA) (TC 2.A.19) family. SLC8 subfamily.</text>
</comment>
<dbReference type="Proteomes" id="UP000095285">
    <property type="component" value="Unassembled WGS sequence"/>
</dbReference>
<evidence type="ECO:0000256" key="8">
    <source>
        <dbReference type="ARBA" id="ARBA00022723"/>
    </source>
</evidence>
<dbReference type="STRING" id="7209.A0A1I7VRB0"/>
<feature type="transmembrane region" description="Helical" evidence="20">
    <location>
        <begin position="745"/>
        <end position="765"/>
    </location>
</feature>
<dbReference type="InterPro" id="IPR032452">
    <property type="entry name" value="Na_Ca_Ex_C-exten"/>
</dbReference>
<comment type="catalytic activity">
    <reaction evidence="19">
        <text>Ca(2+)(in) + 3 Na(+)(out) = Ca(2+)(out) + 3 Na(+)(in)</text>
        <dbReference type="Rhea" id="RHEA:69955"/>
        <dbReference type="ChEBI" id="CHEBI:29101"/>
        <dbReference type="ChEBI" id="CHEBI:29108"/>
    </reaction>
</comment>
<dbReference type="GO" id="GO:0030424">
    <property type="term" value="C:axon"/>
    <property type="evidence" value="ECO:0007669"/>
    <property type="project" value="TreeGrafter"/>
</dbReference>
<dbReference type="PANTHER" id="PTHR11878">
    <property type="entry name" value="SODIUM/CALCIUM EXCHANGER"/>
    <property type="match status" value="1"/>
</dbReference>
<dbReference type="WBParaSite" id="EN70_5381">
    <property type="protein sequence ID" value="EN70_5381"/>
    <property type="gene ID" value="EN70_5381"/>
</dbReference>
<keyword evidence="15" id="KW-0406">Ion transport</keyword>
<keyword evidence="3" id="KW-0813">Transport</keyword>
<dbReference type="Pfam" id="PF01699">
    <property type="entry name" value="Na_Ca_ex"/>
    <property type="match status" value="2"/>
</dbReference>
<dbReference type="GO" id="GO:0098703">
    <property type="term" value="P:calcium ion import across plasma membrane"/>
    <property type="evidence" value="ECO:0007669"/>
    <property type="project" value="TreeGrafter"/>
</dbReference>
<dbReference type="InterPro" id="IPR004836">
    <property type="entry name" value="Na_Ca_Ex"/>
</dbReference>
<feature type="transmembrane region" description="Helical" evidence="20">
    <location>
        <begin position="639"/>
        <end position="660"/>
    </location>
</feature>
<evidence type="ECO:0000256" key="7">
    <source>
        <dbReference type="ARBA" id="ARBA00022692"/>
    </source>
</evidence>
<evidence type="ECO:0000256" key="14">
    <source>
        <dbReference type="ARBA" id="ARBA00023053"/>
    </source>
</evidence>